<gene>
    <name evidence="2" type="ORF">ATW55_08890</name>
</gene>
<sequence length="157" mass="18409">MEGLPHTDAELKSMVCMISLRDFHLPFAHECRFNARLRSTGGRYILSTHDVEINPSYAKRFGIEELTRVIRHELVHYHLHLAGRGYRHQDRDFKDLLSRVDGARYAKTHRVTPSKTRYAYHCKACESTYVRKKRLDTSRYVCGRCQGTLELIAMKRI</sequence>
<dbReference type="AlphaFoldDB" id="A0A117SYH0"/>
<accession>A0A117SYH0</accession>
<dbReference type="NCBIfam" id="NF003339">
    <property type="entry name" value="PRK04351.1"/>
    <property type="match status" value="1"/>
</dbReference>
<feature type="domain" description="SprT-like" evidence="1">
    <location>
        <begin position="9"/>
        <end position="152"/>
    </location>
</feature>
<keyword evidence="3" id="KW-1185">Reference proteome</keyword>
<protein>
    <submittedName>
        <fullName evidence="2">SprT family protein</fullName>
    </submittedName>
</protein>
<dbReference type="SMART" id="SM00731">
    <property type="entry name" value="SprT"/>
    <property type="match status" value="1"/>
</dbReference>
<proteinExistence type="predicted"/>
<comment type="caution">
    <text evidence="2">The sequence shown here is derived from an EMBL/GenBank/DDBJ whole genome shotgun (WGS) entry which is preliminary data.</text>
</comment>
<name>A0A117SYH0_9BACL</name>
<evidence type="ECO:0000313" key="2">
    <source>
        <dbReference type="EMBL" id="KUO96949.1"/>
    </source>
</evidence>
<dbReference type="Pfam" id="PF10263">
    <property type="entry name" value="SprT-like"/>
    <property type="match status" value="1"/>
</dbReference>
<dbReference type="RefSeq" id="WP_067713150.1">
    <property type="nucleotide sequence ID" value="NZ_LPVJ01000009.1"/>
</dbReference>
<organism evidence="2 3">
    <name type="scientific">Ferroacidibacillus organovorans</name>
    <dbReference type="NCBI Taxonomy" id="1765683"/>
    <lineage>
        <taxon>Bacteria</taxon>
        <taxon>Bacillati</taxon>
        <taxon>Bacillota</taxon>
        <taxon>Bacilli</taxon>
        <taxon>Bacillales</taxon>
        <taxon>Alicyclobacillaceae</taxon>
        <taxon>Ferroacidibacillus</taxon>
    </lineage>
</organism>
<dbReference type="OrthoDB" id="9799909at2"/>
<dbReference type="InterPro" id="IPR006640">
    <property type="entry name" value="SprT-like_domain"/>
</dbReference>
<evidence type="ECO:0000259" key="1">
    <source>
        <dbReference type="SMART" id="SM00731"/>
    </source>
</evidence>
<reference evidence="2 3" key="1">
    <citation type="submission" date="2015-12" db="EMBL/GenBank/DDBJ databases">
        <title>Draft genome sequence of Acidibacillus ferrooxidans ITV001, isolated from a chalcopyrite acid mine drainage site in Brazil.</title>
        <authorList>
            <person name="Dall'Agnol H."/>
            <person name="Nancucheo I."/>
            <person name="Johnson B."/>
            <person name="Oliveira R."/>
            <person name="Leite L."/>
            <person name="Pylro V."/>
            <person name="Nunes G.L."/>
            <person name="Tzotzos G."/>
            <person name="Fernandes G.R."/>
            <person name="Dutra J."/>
            <person name="Orellana S.C."/>
            <person name="Oliveira G."/>
        </authorList>
    </citation>
    <scope>NUCLEOTIDE SEQUENCE [LARGE SCALE GENOMIC DNA]</scope>
    <source>
        <strain evidence="3">ITV01</strain>
    </source>
</reference>
<dbReference type="Proteomes" id="UP000053557">
    <property type="component" value="Unassembled WGS sequence"/>
</dbReference>
<evidence type="ECO:0000313" key="3">
    <source>
        <dbReference type="Proteomes" id="UP000053557"/>
    </source>
</evidence>
<dbReference type="GO" id="GO:0006950">
    <property type="term" value="P:response to stress"/>
    <property type="evidence" value="ECO:0007669"/>
    <property type="project" value="UniProtKB-ARBA"/>
</dbReference>
<dbReference type="EMBL" id="LPVJ01000009">
    <property type="protein sequence ID" value="KUO96949.1"/>
    <property type="molecule type" value="Genomic_DNA"/>
</dbReference>